<feature type="binding site" evidence="6">
    <location>
        <position position="15"/>
    </location>
    <ligand>
        <name>ATP</name>
        <dbReference type="ChEBI" id="CHEBI:30616"/>
    </ligand>
</feature>
<dbReference type="InterPro" id="IPR043129">
    <property type="entry name" value="ATPase_NBD"/>
</dbReference>
<keyword evidence="4 6" id="KW-0418">Kinase</keyword>
<feature type="binding site" evidence="6">
    <location>
        <begin position="286"/>
        <end position="288"/>
    </location>
    <ligand>
        <name>ATP</name>
        <dbReference type="ChEBI" id="CHEBI:30616"/>
    </ligand>
</feature>
<keyword evidence="6" id="KW-0460">Magnesium</keyword>
<dbReference type="PROSITE" id="PS01076">
    <property type="entry name" value="ACETATE_KINASE_2"/>
    <property type="match status" value="1"/>
</dbReference>
<evidence type="ECO:0000256" key="4">
    <source>
        <dbReference type="ARBA" id="ARBA00022777"/>
    </source>
</evidence>
<feature type="site" description="Transition state stabilizer" evidence="6">
    <location>
        <position position="243"/>
    </location>
</feature>
<dbReference type="PROSITE" id="PS01075">
    <property type="entry name" value="ACETATE_KINASE_1"/>
    <property type="match status" value="1"/>
</dbReference>
<dbReference type="GO" id="GO:0000287">
    <property type="term" value="F:magnesium ion binding"/>
    <property type="evidence" value="ECO:0007669"/>
    <property type="project" value="UniProtKB-UniRule"/>
</dbReference>
<evidence type="ECO:0000313" key="11">
    <source>
        <dbReference type="Proteomes" id="UP000321425"/>
    </source>
</evidence>
<comment type="subunit">
    <text evidence="6">Homodimer.</text>
</comment>
<protein>
    <recommendedName>
        <fullName evidence="6">Acetate kinase</fullName>
        <ecNumber evidence="6">2.7.2.1</ecNumber>
    </recommendedName>
    <alternativeName>
        <fullName evidence="6">Acetokinase</fullName>
    </alternativeName>
</protein>
<dbReference type="SUPFAM" id="SSF53067">
    <property type="entry name" value="Actin-like ATPase domain"/>
    <property type="match status" value="2"/>
</dbReference>
<evidence type="ECO:0000256" key="1">
    <source>
        <dbReference type="ARBA" id="ARBA00008748"/>
    </source>
</evidence>
<keyword evidence="11" id="KW-1185">Reference proteome</keyword>
<dbReference type="RefSeq" id="WP_091487504.1">
    <property type="nucleotide sequence ID" value="NZ_BJUX01000011.1"/>
</dbReference>
<dbReference type="Proteomes" id="UP000198548">
    <property type="component" value="Unassembled WGS sequence"/>
</dbReference>
<feature type="binding site" evidence="6">
    <location>
        <begin position="210"/>
        <end position="214"/>
    </location>
    <ligand>
        <name>ATP</name>
        <dbReference type="ChEBI" id="CHEBI:30616"/>
    </ligand>
</feature>
<feature type="binding site" evidence="6">
    <location>
        <position position="93"/>
    </location>
    <ligand>
        <name>substrate</name>
    </ligand>
</feature>
<dbReference type="UniPathway" id="UPA00340">
    <property type="reaction ID" value="UER00458"/>
</dbReference>
<dbReference type="NCBIfam" id="TIGR00016">
    <property type="entry name" value="ackA"/>
    <property type="match status" value="1"/>
</dbReference>
<reference evidence="8 11" key="2">
    <citation type="submission" date="2019-07" db="EMBL/GenBank/DDBJ databases">
        <title>Whole genome shotgun sequence of Alkalibacterium putridalgicola NBRC 103243.</title>
        <authorList>
            <person name="Hosoyama A."/>
            <person name="Uohara A."/>
            <person name="Ohji S."/>
            <person name="Ichikawa N."/>
        </authorList>
    </citation>
    <scope>NUCLEOTIDE SEQUENCE [LARGE SCALE GENOMIC DNA]</scope>
    <source>
        <strain evidence="8 11">NBRC 103243</strain>
    </source>
</reference>
<feature type="binding site" evidence="6">
    <location>
        <position position="8"/>
    </location>
    <ligand>
        <name>Mg(2+)</name>
        <dbReference type="ChEBI" id="CHEBI:18420"/>
    </ligand>
</feature>
<keyword evidence="5 6" id="KW-0067">ATP-binding</keyword>
<keyword evidence="2 6" id="KW-0808">Transferase</keyword>
<evidence type="ECO:0000313" key="8">
    <source>
        <dbReference type="EMBL" id="GEK89196.1"/>
    </source>
</evidence>
<dbReference type="CDD" id="cd24010">
    <property type="entry name" value="ASKHA_NBD_AcK_PK"/>
    <property type="match status" value="1"/>
</dbReference>
<dbReference type="EMBL" id="BJUX01000011">
    <property type="protein sequence ID" value="GEK89196.1"/>
    <property type="molecule type" value="Genomic_DNA"/>
</dbReference>
<dbReference type="Gene3D" id="3.30.420.40">
    <property type="match status" value="2"/>
</dbReference>
<dbReference type="PANTHER" id="PTHR21060">
    <property type="entry name" value="ACETATE KINASE"/>
    <property type="match status" value="1"/>
</dbReference>
<dbReference type="InterPro" id="IPR023865">
    <property type="entry name" value="Aliphatic_acid_kinase_CS"/>
</dbReference>
<dbReference type="HAMAP" id="MF_00020">
    <property type="entry name" value="Acetate_kinase"/>
    <property type="match status" value="1"/>
</dbReference>
<feature type="binding site" evidence="6">
    <location>
        <position position="386"/>
    </location>
    <ligand>
        <name>Mg(2+)</name>
        <dbReference type="ChEBI" id="CHEBI:18420"/>
    </ligand>
</feature>
<comment type="similarity">
    <text evidence="1 6 7">Belongs to the acetokinase family.</text>
</comment>
<dbReference type="InterPro" id="IPR004372">
    <property type="entry name" value="Ac/propionate_kinase"/>
</dbReference>
<reference evidence="9 10" key="1">
    <citation type="submission" date="2016-10" db="EMBL/GenBank/DDBJ databases">
        <authorList>
            <person name="de Groot N.N."/>
        </authorList>
    </citation>
    <scope>NUCLEOTIDE SEQUENCE [LARGE SCALE GENOMIC DNA]</scope>
    <source>
        <strain evidence="9 10">DSM 19182</strain>
    </source>
</reference>
<name>A0A1H7SNP2_9LACT</name>
<comment type="cofactor">
    <cofactor evidence="6">
        <name>Mg(2+)</name>
        <dbReference type="ChEBI" id="CHEBI:18420"/>
    </cofactor>
    <cofactor evidence="6">
        <name>Mn(2+)</name>
        <dbReference type="ChEBI" id="CHEBI:29035"/>
    </cofactor>
    <text evidence="6">Mg(2+). Can also accept Mn(2+).</text>
</comment>
<keyword evidence="6" id="KW-0963">Cytoplasm</keyword>
<evidence type="ECO:0000313" key="10">
    <source>
        <dbReference type="Proteomes" id="UP000198548"/>
    </source>
</evidence>
<organism evidence="9 10">
    <name type="scientific">Alkalibacterium putridalgicola</name>
    <dbReference type="NCBI Taxonomy" id="426703"/>
    <lineage>
        <taxon>Bacteria</taxon>
        <taxon>Bacillati</taxon>
        <taxon>Bacillota</taxon>
        <taxon>Bacilli</taxon>
        <taxon>Lactobacillales</taxon>
        <taxon>Carnobacteriaceae</taxon>
        <taxon>Alkalibacterium</taxon>
    </lineage>
</organism>
<dbReference type="GO" id="GO:0005737">
    <property type="term" value="C:cytoplasm"/>
    <property type="evidence" value="ECO:0007669"/>
    <property type="project" value="UniProtKB-SubCell"/>
</dbReference>
<feature type="binding site" evidence="6">
    <location>
        <begin position="334"/>
        <end position="338"/>
    </location>
    <ligand>
        <name>ATP</name>
        <dbReference type="ChEBI" id="CHEBI:30616"/>
    </ligand>
</feature>
<dbReference type="GO" id="GO:0006083">
    <property type="term" value="P:acetate metabolic process"/>
    <property type="evidence" value="ECO:0007669"/>
    <property type="project" value="TreeGrafter"/>
</dbReference>
<dbReference type="Pfam" id="PF00871">
    <property type="entry name" value="Acetate_kinase"/>
    <property type="match status" value="1"/>
</dbReference>
<comment type="catalytic activity">
    <reaction evidence="6">
        <text>acetate + ATP = acetyl phosphate + ADP</text>
        <dbReference type="Rhea" id="RHEA:11352"/>
        <dbReference type="ChEBI" id="CHEBI:22191"/>
        <dbReference type="ChEBI" id="CHEBI:30089"/>
        <dbReference type="ChEBI" id="CHEBI:30616"/>
        <dbReference type="ChEBI" id="CHEBI:456216"/>
        <dbReference type="EC" id="2.7.2.1"/>
    </reaction>
</comment>
<proteinExistence type="inferred from homology"/>
<dbReference type="Proteomes" id="UP000321425">
    <property type="component" value="Unassembled WGS sequence"/>
</dbReference>
<dbReference type="InterPro" id="IPR000890">
    <property type="entry name" value="Aliphatic_acid_kin_short-chain"/>
</dbReference>
<dbReference type="GO" id="GO:0005524">
    <property type="term" value="F:ATP binding"/>
    <property type="evidence" value="ECO:0007669"/>
    <property type="project" value="UniProtKB-KW"/>
</dbReference>
<dbReference type="PIRSF" id="PIRSF000722">
    <property type="entry name" value="Acetate_prop_kin"/>
    <property type="match status" value="1"/>
</dbReference>
<comment type="subcellular location">
    <subcellularLocation>
        <location evidence="6">Cytoplasm</location>
    </subcellularLocation>
</comment>
<evidence type="ECO:0000256" key="2">
    <source>
        <dbReference type="ARBA" id="ARBA00022679"/>
    </source>
</evidence>
<evidence type="ECO:0000256" key="7">
    <source>
        <dbReference type="RuleBase" id="RU003835"/>
    </source>
</evidence>
<dbReference type="EMBL" id="FOBL01000009">
    <property type="protein sequence ID" value="SEL74260.1"/>
    <property type="molecule type" value="Genomic_DNA"/>
</dbReference>
<gene>
    <name evidence="6 8" type="primary">ackA</name>
    <name evidence="8" type="ORF">APU01nite_12350</name>
    <name evidence="9" type="ORF">SAMN04488100_10915</name>
</gene>
<accession>A0A1H7SNP2</accession>
<evidence type="ECO:0000256" key="5">
    <source>
        <dbReference type="ARBA" id="ARBA00022840"/>
    </source>
</evidence>
<evidence type="ECO:0000256" key="6">
    <source>
        <dbReference type="HAMAP-Rule" id="MF_00020"/>
    </source>
</evidence>
<comment type="pathway">
    <text evidence="6">Metabolic intermediate biosynthesis; acetyl-CoA biosynthesis; acetyl-CoA from acetate: step 1/2.</text>
</comment>
<dbReference type="PRINTS" id="PR00471">
    <property type="entry name" value="ACETATEKNASE"/>
</dbReference>
<evidence type="ECO:0000313" key="9">
    <source>
        <dbReference type="EMBL" id="SEL74260.1"/>
    </source>
</evidence>
<dbReference type="GO" id="GO:0006085">
    <property type="term" value="P:acetyl-CoA biosynthetic process"/>
    <property type="evidence" value="ECO:0007669"/>
    <property type="project" value="UniProtKB-UniRule"/>
</dbReference>
<keyword evidence="6" id="KW-0479">Metal-binding</keyword>
<evidence type="ECO:0000256" key="3">
    <source>
        <dbReference type="ARBA" id="ARBA00022741"/>
    </source>
</evidence>
<dbReference type="STRING" id="426703.SAMN04488100_10915"/>
<comment type="function">
    <text evidence="6">Catalyzes the formation of acetyl phosphate from acetate and ATP. Can also catalyze the reverse reaction.</text>
</comment>
<dbReference type="AlphaFoldDB" id="A0A1H7SNP2"/>
<keyword evidence="3 6" id="KW-0547">Nucleotide-binding</keyword>
<dbReference type="OrthoDB" id="9802453at2"/>
<feature type="site" description="Transition state stabilizer" evidence="6">
    <location>
        <position position="182"/>
    </location>
</feature>
<dbReference type="PANTHER" id="PTHR21060:SF15">
    <property type="entry name" value="ACETATE KINASE-RELATED"/>
    <property type="match status" value="1"/>
</dbReference>
<sequence length="405" mass="44325">MKKILSVNAGSSSLKFQLFLMPEEKVIAKGLIERIGLSESIISIDYLSDGEEKTFKQTKDIANHEEAVDLLFKLFYILSVVKDSSEIKGVGHRVASGGELFPDSVVITDDVVHQIDSLGYLAPLHNPPQAKVIKSFKDMLPDTLMVAVFDTSFHATLPSENYLYSIPYEYYEKYGVRKYGFHGTSHSFVAKRAAELLDRPIEDLKIVTCHLGNGASIAAVDGGRSVDTSMGFTPLAGLTMGTRSGDVDPSILPYLMEKLDLTEVDDMIKILNNKSGLLGLSGISSDMRDVETAAASGNVRAKLALEIFVNRVQKYIGSYIAEMNGADAIVFTAGIGENAPNIRDMIISGLSWFGMTIDTVQNDTRKEAVISTEDSRITVLNVPTNEEIEIARQVERLGARTKISN</sequence>
<feature type="active site" description="Proton donor/acceptor" evidence="6">
    <location>
        <position position="150"/>
    </location>
</feature>
<dbReference type="GO" id="GO:0008776">
    <property type="term" value="F:acetate kinase activity"/>
    <property type="evidence" value="ECO:0007669"/>
    <property type="project" value="UniProtKB-UniRule"/>
</dbReference>
<dbReference type="EC" id="2.7.2.1" evidence="6"/>